<reference evidence="3" key="1">
    <citation type="journal article" date="2019" name="Int. J. Syst. Evol. Microbiol.">
        <title>The Global Catalogue of Microorganisms (GCM) 10K type strain sequencing project: providing services to taxonomists for standard genome sequencing and annotation.</title>
        <authorList>
            <consortium name="The Broad Institute Genomics Platform"/>
            <consortium name="The Broad Institute Genome Sequencing Center for Infectious Disease"/>
            <person name="Wu L."/>
            <person name="Ma J."/>
        </authorList>
    </citation>
    <scope>NUCLEOTIDE SEQUENCE [LARGE SCALE GENOMIC DNA]</scope>
    <source>
        <strain evidence="3">KCTC 42808</strain>
    </source>
</reference>
<gene>
    <name evidence="2" type="ORF">ACFSSB_04425</name>
</gene>
<dbReference type="EMBL" id="JBHULM010000007">
    <property type="protein sequence ID" value="MFD2541555.1"/>
    <property type="molecule type" value="Genomic_DNA"/>
</dbReference>
<comment type="caution">
    <text evidence="2">The sequence shown here is derived from an EMBL/GenBank/DDBJ whole genome shotgun (WGS) entry which is preliminary data.</text>
</comment>
<dbReference type="InterPro" id="IPR001296">
    <property type="entry name" value="Glyco_trans_1"/>
</dbReference>
<dbReference type="Gene3D" id="3.40.50.2000">
    <property type="entry name" value="Glycogen Phosphorylase B"/>
    <property type="match status" value="2"/>
</dbReference>
<dbReference type="SUPFAM" id="SSF53756">
    <property type="entry name" value="UDP-Glycosyltransferase/glycogen phosphorylase"/>
    <property type="match status" value="1"/>
</dbReference>
<feature type="domain" description="Glycosyl transferase family 1" evidence="1">
    <location>
        <begin position="191"/>
        <end position="354"/>
    </location>
</feature>
<accession>A0ABW5K1F1</accession>
<dbReference type="EC" id="2.4.-.-" evidence="2"/>
<dbReference type="Pfam" id="PF00534">
    <property type="entry name" value="Glycos_transf_1"/>
    <property type="match status" value="1"/>
</dbReference>
<keyword evidence="2" id="KW-0808">Transferase</keyword>
<dbReference type="GO" id="GO:0016757">
    <property type="term" value="F:glycosyltransferase activity"/>
    <property type="evidence" value="ECO:0007669"/>
    <property type="project" value="UniProtKB-KW"/>
</dbReference>
<proteinExistence type="predicted"/>
<evidence type="ECO:0000259" key="1">
    <source>
        <dbReference type="Pfam" id="PF00534"/>
    </source>
</evidence>
<dbReference type="CDD" id="cd03811">
    <property type="entry name" value="GT4_GT28_WabH-like"/>
    <property type="match status" value="1"/>
</dbReference>
<dbReference type="PANTHER" id="PTHR12526">
    <property type="entry name" value="GLYCOSYLTRANSFERASE"/>
    <property type="match status" value="1"/>
</dbReference>
<keyword evidence="3" id="KW-1185">Reference proteome</keyword>
<evidence type="ECO:0000313" key="2">
    <source>
        <dbReference type="EMBL" id="MFD2541555.1"/>
    </source>
</evidence>
<evidence type="ECO:0000313" key="3">
    <source>
        <dbReference type="Proteomes" id="UP001597467"/>
    </source>
</evidence>
<protein>
    <submittedName>
        <fullName evidence="2">Glycosyltransferase</fullName>
        <ecNumber evidence="2">2.4.-.-</ecNumber>
    </submittedName>
</protein>
<organism evidence="2 3">
    <name type="scientific">Lacinutrix gracilariae</name>
    <dbReference type="NCBI Taxonomy" id="1747198"/>
    <lineage>
        <taxon>Bacteria</taxon>
        <taxon>Pseudomonadati</taxon>
        <taxon>Bacteroidota</taxon>
        <taxon>Flavobacteriia</taxon>
        <taxon>Flavobacteriales</taxon>
        <taxon>Flavobacteriaceae</taxon>
        <taxon>Lacinutrix</taxon>
    </lineage>
</organism>
<dbReference type="Proteomes" id="UP001597467">
    <property type="component" value="Unassembled WGS sequence"/>
</dbReference>
<name>A0ABW5K1F1_9FLAO</name>
<dbReference type="RefSeq" id="WP_379901385.1">
    <property type="nucleotide sequence ID" value="NZ_JBHULM010000007.1"/>
</dbReference>
<sequence>MTNKKNISLFVASIGYGGTERVVSRLCNELIKYYNVTLVLMYNNIDLPIHKEVEIICLSNKQERYDNSSLFKLNTFLTSAYKYPKIIKQHKIEVSISFLIKQNTINGLTKMFQPKLKTIISERCFPSKTYGKFGKLLVSYFYNKNTSLFSNSVHINHDLENNFDVKIPKHVVYNPIYTRKEKPSFLEYSNTEKPFKIVAVGRLNPVKNQKSLIKSIALIDQTVALNIYGIGSLEEELKTLTSTLNLNKTVTFKGNSDTIDHEILKHHCLVLTSLSEGFPNVILEAMSLGVPVIATNCKSGPLELLNDNKKVEIETGGFFKAKYGLLVNVDDEEGIAKAVTYYKNNEEVRKKYSELSFNKAKQFDISVIGTQLKQLIDTHLCVE</sequence>
<keyword evidence="2" id="KW-0328">Glycosyltransferase</keyword>